<dbReference type="AlphaFoldDB" id="A0A2P5A5B3"/>
<dbReference type="EMBL" id="JXTB01000938">
    <property type="protein sequence ID" value="PON31741.1"/>
    <property type="molecule type" value="Genomic_DNA"/>
</dbReference>
<comment type="similarity">
    <text evidence="2 7">Belongs to the NSE4 family.</text>
</comment>
<feature type="region of interest" description="Disordered" evidence="8">
    <location>
        <begin position="287"/>
        <end position="317"/>
    </location>
</feature>
<evidence type="ECO:0000313" key="10">
    <source>
        <dbReference type="EMBL" id="PON31741.1"/>
    </source>
</evidence>
<proteinExistence type="inferred from homology"/>
<evidence type="ECO:0000259" key="9">
    <source>
        <dbReference type="Pfam" id="PF08743"/>
    </source>
</evidence>
<evidence type="ECO:0000256" key="4">
    <source>
        <dbReference type="ARBA" id="ARBA00023172"/>
    </source>
</evidence>
<dbReference type="InterPro" id="IPR027786">
    <property type="entry name" value="Nse4/EID"/>
</dbReference>
<evidence type="ECO:0000256" key="5">
    <source>
        <dbReference type="ARBA" id="ARBA00023204"/>
    </source>
</evidence>
<name>A0A2P5A5B3_PARAD</name>
<dbReference type="InterPro" id="IPR014854">
    <property type="entry name" value="Nse4_C"/>
</dbReference>
<keyword evidence="3 7" id="KW-0227">DNA damage</keyword>
<keyword evidence="6 7" id="KW-0539">Nucleus</keyword>
<protein>
    <recommendedName>
        <fullName evidence="7">Non-structural maintenance of chromosomes element 4</fullName>
    </recommendedName>
</protein>
<accession>A0A2P5A5B3</accession>
<dbReference type="GO" id="GO:0006310">
    <property type="term" value="P:DNA recombination"/>
    <property type="evidence" value="ECO:0007669"/>
    <property type="project" value="UniProtKB-UniRule"/>
</dbReference>
<gene>
    <name evidence="10" type="ORF">PanWU01x14_367290</name>
</gene>
<evidence type="ECO:0000256" key="3">
    <source>
        <dbReference type="ARBA" id="ARBA00022763"/>
    </source>
</evidence>
<dbReference type="GO" id="GO:0006281">
    <property type="term" value="P:DNA repair"/>
    <property type="evidence" value="ECO:0007669"/>
    <property type="project" value="UniProtKB-UniRule"/>
</dbReference>
<evidence type="ECO:0000256" key="8">
    <source>
        <dbReference type="SAM" id="MobiDB-lite"/>
    </source>
</evidence>
<organism evidence="10 11">
    <name type="scientific">Parasponia andersonii</name>
    <name type="common">Sponia andersonii</name>
    <dbReference type="NCBI Taxonomy" id="3476"/>
    <lineage>
        <taxon>Eukaryota</taxon>
        <taxon>Viridiplantae</taxon>
        <taxon>Streptophyta</taxon>
        <taxon>Embryophyta</taxon>
        <taxon>Tracheophyta</taxon>
        <taxon>Spermatophyta</taxon>
        <taxon>Magnoliopsida</taxon>
        <taxon>eudicotyledons</taxon>
        <taxon>Gunneridae</taxon>
        <taxon>Pentapetalae</taxon>
        <taxon>rosids</taxon>
        <taxon>fabids</taxon>
        <taxon>Rosales</taxon>
        <taxon>Cannabaceae</taxon>
        <taxon>Parasponia</taxon>
    </lineage>
</organism>
<evidence type="ECO:0000313" key="11">
    <source>
        <dbReference type="Proteomes" id="UP000237105"/>
    </source>
</evidence>
<comment type="function">
    <text evidence="7">Component of the SMC5-SMC6 complex, that promotes sister chromatid alignment after DNA damage and facilitates double-stranded DNA breaks (DSBs) repair via homologous recombination between sister chromatids.</text>
</comment>
<dbReference type="OrthoDB" id="361242at2759"/>
<keyword evidence="5 7" id="KW-0234">DNA repair</keyword>
<dbReference type="GO" id="GO:0030915">
    <property type="term" value="C:Smc5-Smc6 complex"/>
    <property type="evidence" value="ECO:0007669"/>
    <property type="project" value="UniProtKB-UniRule"/>
</dbReference>
<comment type="subcellular location">
    <subcellularLocation>
        <location evidence="1 7">Nucleus</location>
    </subcellularLocation>
</comment>
<dbReference type="STRING" id="3476.A0A2P5A5B3"/>
<comment type="caution">
    <text evidence="10">The sequence shown here is derived from an EMBL/GenBank/DDBJ whole genome shotgun (WGS) entry which is preliminary data.</text>
</comment>
<dbReference type="Pfam" id="PF08743">
    <property type="entry name" value="Nse4_C"/>
    <property type="match status" value="1"/>
</dbReference>
<reference evidence="11" key="1">
    <citation type="submission" date="2016-06" db="EMBL/GenBank/DDBJ databases">
        <title>Parallel loss of symbiosis genes in relatives of nitrogen-fixing non-legume Parasponia.</title>
        <authorList>
            <person name="Van Velzen R."/>
            <person name="Holmer R."/>
            <person name="Bu F."/>
            <person name="Rutten L."/>
            <person name="Van Zeijl A."/>
            <person name="Liu W."/>
            <person name="Santuari L."/>
            <person name="Cao Q."/>
            <person name="Sharma T."/>
            <person name="Shen D."/>
            <person name="Roswanjaya Y."/>
            <person name="Wardhani T."/>
            <person name="Kalhor M.S."/>
            <person name="Jansen J."/>
            <person name="Van den Hoogen J."/>
            <person name="Gungor B."/>
            <person name="Hartog M."/>
            <person name="Hontelez J."/>
            <person name="Verver J."/>
            <person name="Yang W.-C."/>
            <person name="Schijlen E."/>
            <person name="Repin R."/>
            <person name="Schilthuizen M."/>
            <person name="Schranz E."/>
            <person name="Heidstra R."/>
            <person name="Miyata K."/>
            <person name="Fedorova E."/>
            <person name="Kohlen W."/>
            <person name="Bisseling T."/>
            <person name="Smit S."/>
            <person name="Geurts R."/>
        </authorList>
    </citation>
    <scope>NUCLEOTIDE SEQUENCE [LARGE SCALE GENOMIC DNA]</scope>
    <source>
        <strain evidence="11">cv. WU1-14</strain>
    </source>
</reference>
<keyword evidence="11" id="KW-1185">Reference proteome</keyword>
<dbReference type="PANTHER" id="PTHR16140">
    <property type="entry name" value="NON-STRUCTURAL MAINTENANCE OF CHROMOSOMES ELEMENT 4"/>
    <property type="match status" value="1"/>
</dbReference>
<keyword evidence="4 7" id="KW-0233">DNA recombination</keyword>
<dbReference type="GO" id="GO:0005634">
    <property type="term" value="C:nucleus"/>
    <property type="evidence" value="ECO:0007669"/>
    <property type="project" value="UniProtKB-SubCell"/>
</dbReference>
<comment type="subunit">
    <text evidence="7">Component of the SMC5-SMC6 complex.</text>
</comment>
<dbReference type="PANTHER" id="PTHR16140:SF0">
    <property type="entry name" value="NON-STRUCTURAL MAINTENANCE OF CHROMOSOMES ELEMENT 4"/>
    <property type="match status" value="1"/>
</dbReference>
<evidence type="ECO:0000256" key="7">
    <source>
        <dbReference type="RuleBase" id="RU365071"/>
    </source>
</evidence>
<evidence type="ECO:0000256" key="2">
    <source>
        <dbReference type="ARBA" id="ARBA00008997"/>
    </source>
</evidence>
<dbReference type="Proteomes" id="UP000237105">
    <property type="component" value="Unassembled WGS sequence"/>
</dbReference>
<feature type="domain" description="Non-structural maintenance of chromosome element 4 C-terminal" evidence="9">
    <location>
        <begin position="202"/>
        <end position="289"/>
    </location>
</feature>
<sequence length="347" mass="39764">MAKRKRELVETHQDDEWDERQLLRSKYRAVINKIHDKKDRLVKPNSKKFNVIIDEVEKLYLQVRRPREQAADGEALLGLANSLATSVKLHSRGGSITPSHFVSCLLRDFGRSNGSNSIRWKQIGLHVSPIFMKAHGCNTMIGPLNKELKESKIRLYKNPTMPIVSDRPKELDNTRTVERTETDSNMLTMFDEILKKKRRGSVTLEHLILNRSSFAQTVENLFALSFLVRDGRVKITVDENGSHLVWPKNSPDALLIASKLVSYNHFMFRFDFKDWKVMRDIVPVGEELMPHRSPPDPTKLSPPTRKSSRNPGVVKQEASVVQNFSKREYVKAMKLMPLVAVVSPDSK</sequence>
<evidence type="ECO:0000256" key="6">
    <source>
        <dbReference type="ARBA" id="ARBA00023242"/>
    </source>
</evidence>
<evidence type="ECO:0000256" key="1">
    <source>
        <dbReference type="ARBA" id="ARBA00004123"/>
    </source>
</evidence>